<dbReference type="InterPro" id="IPR001647">
    <property type="entry name" value="HTH_TetR"/>
</dbReference>
<evidence type="ECO:0000256" key="1">
    <source>
        <dbReference type="ARBA" id="ARBA00023015"/>
    </source>
</evidence>
<dbReference type="PANTHER" id="PTHR30055">
    <property type="entry name" value="HTH-TYPE TRANSCRIPTIONAL REGULATOR RUTR"/>
    <property type="match status" value="1"/>
</dbReference>
<reference evidence="6 7" key="1">
    <citation type="submission" date="2016-10" db="EMBL/GenBank/DDBJ databases">
        <authorList>
            <person name="de Groot N.N."/>
        </authorList>
    </citation>
    <scope>NUCLEOTIDE SEQUENCE [LARGE SCALE GENOMIC DNA]</scope>
    <source>
        <strain evidence="6 7">DSM 21800</strain>
    </source>
</reference>
<evidence type="ECO:0000256" key="2">
    <source>
        <dbReference type="ARBA" id="ARBA00023125"/>
    </source>
</evidence>
<accession>A0A1H1XT37</accession>
<evidence type="ECO:0000256" key="3">
    <source>
        <dbReference type="ARBA" id="ARBA00023163"/>
    </source>
</evidence>
<keyword evidence="7" id="KW-1185">Reference proteome</keyword>
<dbReference type="PANTHER" id="PTHR30055:SF234">
    <property type="entry name" value="HTH-TYPE TRANSCRIPTIONAL REGULATOR BETI"/>
    <property type="match status" value="1"/>
</dbReference>
<keyword evidence="1" id="KW-0805">Transcription regulation</keyword>
<proteinExistence type="predicted"/>
<dbReference type="STRING" id="630515.SAMN04489812_4212"/>
<dbReference type="InterPro" id="IPR009057">
    <property type="entry name" value="Homeodomain-like_sf"/>
</dbReference>
<evidence type="ECO:0000313" key="7">
    <source>
        <dbReference type="Proteomes" id="UP000199103"/>
    </source>
</evidence>
<dbReference type="GO" id="GO:0000976">
    <property type="term" value="F:transcription cis-regulatory region binding"/>
    <property type="evidence" value="ECO:0007669"/>
    <property type="project" value="TreeGrafter"/>
</dbReference>
<keyword evidence="3" id="KW-0804">Transcription</keyword>
<sequence>MTVTPGVRSRGKQSQERARDTQESILITAERLFAERGVWAVSNRQISDAAGQGNNAAVGYHFGTKHDLIRAILRRHAAEIETIRREMVAAVDDRTDVRQWAECLVLPQARHLAAMGGPTWFARFAAQLMTDPGLRPMIVEDSLDSPVLQEILINLGRALGPLPAAVRIERADMTRQLMVHMFAERERAVADGDPTARPDWEAAATGLVDGLVGVWTAPVTPVRRSGRRPRRLSGGDR</sequence>
<dbReference type="SUPFAM" id="SSF46689">
    <property type="entry name" value="Homeodomain-like"/>
    <property type="match status" value="1"/>
</dbReference>
<organism evidence="6 7">
    <name type="scientific">Microlunatus soli</name>
    <dbReference type="NCBI Taxonomy" id="630515"/>
    <lineage>
        <taxon>Bacteria</taxon>
        <taxon>Bacillati</taxon>
        <taxon>Actinomycetota</taxon>
        <taxon>Actinomycetes</taxon>
        <taxon>Propionibacteriales</taxon>
        <taxon>Propionibacteriaceae</taxon>
        <taxon>Microlunatus</taxon>
    </lineage>
</organism>
<gene>
    <name evidence="6" type="ORF">SAMN04489812_4212</name>
</gene>
<feature type="domain" description="HTH tetR-type" evidence="5">
    <location>
        <begin position="25"/>
        <end position="72"/>
    </location>
</feature>
<dbReference type="GO" id="GO:0003700">
    <property type="term" value="F:DNA-binding transcription factor activity"/>
    <property type="evidence" value="ECO:0007669"/>
    <property type="project" value="TreeGrafter"/>
</dbReference>
<evidence type="ECO:0000259" key="5">
    <source>
        <dbReference type="Pfam" id="PF00440"/>
    </source>
</evidence>
<evidence type="ECO:0000256" key="4">
    <source>
        <dbReference type="SAM" id="MobiDB-lite"/>
    </source>
</evidence>
<keyword evidence="2 6" id="KW-0238">DNA-binding</keyword>
<dbReference type="AlphaFoldDB" id="A0A1H1XT37"/>
<dbReference type="Pfam" id="PF00440">
    <property type="entry name" value="TetR_N"/>
    <property type="match status" value="1"/>
</dbReference>
<feature type="region of interest" description="Disordered" evidence="4">
    <location>
        <begin position="1"/>
        <end position="21"/>
    </location>
</feature>
<dbReference type="Proteomes" id="UP000199103">
    <property type="component" value="Chromosome I"/>
</dbReference>
<protein>
    <submittedName>
        <fullName evidence="6">DNA-binding transcriptional regulator, AcrR family</fullName>
    </submittedName>
</protein>
<dbReference type="EMBL" id="LT629772">
    <property type="protein sequence ID" value="SDT11916.1"/>
    <property type="molecule type" value="Genomic_DNA"/>
</dbReference>
<name>A0A1H1XT37_9ACTN</name>
<dbReference type="Gene3D" id="1.10.357.10">
    <property type="entry name" value="Tetracycline Repressor, domain 2"/>
    <property type="match status" value="1"/>
</dbReference>
<evidence type="ECO:0000313" key="6">
    <source>
        <dbReference type="EMBL" id="SDT11916.1"/>
    </source>
</evidence>
<dbReference type="InterPro" id="IPR050109">
    <property type="entry name" value="HTH-type_TetR-like_transc_reg"/>
</dbReference>